<evidence type="ECO:0000313" key="2">
    <source>
        <dbReference type="EMBL" id="KAL0059472.1"/>
    </source>
</evidence>
<evidence type="ECO:0000313" key="3">
    <source>
        <dbReference type="Proteomes" id="UP001437256"/>
    </source>
</evidence>
<reference evidence="2 3" key="1">
    <citation type="submission" date="2024-05" db="EMBL/GenBank/DDBJ databases">
        <title>A draft genome resource for the thread blight pathogen Marasmius tenuissimus strain MS-2.</title>
        <authorList>
            <person name="Yulfo-Soto G.E."/>
            <person name="Baruah I.K."/>
            <person name="Amoako-Attah I."/>
            <person name="Bukari Y."/>
            <person name="Meinhardt L.W."/>
            <person name="Bailey B.A."/>
            <person name="Cohen S.P."/>
        </authorList>
    </citation>
    <scope>NUCLEOTIDE SEQUENCE [LARGE SCALE GENOMIC DNA]</scope>
    <source>
        <strain evidence="2 3">MS-2</strain>
    </source>
</reference>
<organism evidence="2 3">
    <name type="scientific">Marasmius tenuissimus</name>
    <dbReference type="NCBI Taxonomy" id="585030"/>
    <lineage>
        <taxon>Eukaryota</taxon>
        <taxon>Fungi</taxon>
        <taxon>Dikarya</taxon>
        <taxon>Basidiomycota</taxon>
        <taxon>Agaricomycotina</taxon>
        <taxon>Agaricomycetes</taxon>
        <taxon>Agaricomycetidae</taxon>
        <taxon>Agaricales</taxon>
        <taxon>Marasmiineae</taxon>
        <taxon>Marasmiaceae</taxon>
        <taxon>Marasmius</taxon>
    </lineage>
</organism>
<proteinExistence type="predicted"/>
<keyword evidence="3" id="KW-1185">Reference proteome</keyword>
<dbReference type="Proteomes" id="UP001437256">
    <property type="component" value="Unassembled WGS sequence"/>
</dbReference>
<sequence length="212" mass="23760">MASIATFPNEILYKILHEVAGDDRIKIDSGDARPMYSGTESDPWTNSSLYSVSVVCRRWSKVASDLPDTNGGNQLTGVPYAPVKATKLVTPNGNPEGREYCHCGCHVEDAVWGLVLWKTGKIAYNGQEHGYERQRKPPTPADRNFEITRLKGLGITLAHYWTHEARVNGQGQVLEYRELTLQERLQRRSSSEQQSVPNLDGLLVMNDESTDR</sequence>
<feature type="region of interest" description="Disordered" evidence="1">
    <location>
        <begin position="187"/>
        <end position="212"/>
    </location>
</feature>
<evidence type="ECO:0008006" key="4">
    <source>
        <dbReference type="Google" id="ProtNLM"/>
    </source>
</evidence>
<dbReference type="EMBL" id="JBBXMP010000225">
    <property type="protein sequence ID" value="KAL0059472.1"/>
    <property type="molecule type" value="Genomic_DNA"/>
</dbReference>
<gene>
    <name evidence="2" type="ORF">AAF712_013780</name>
</gene>
<accession>A0ABR2ZG81</accession>
<protein>
    <recommendedName>
        <fullName evidence="4">F-box domain-containing protein</fullName>
    </recommendedName>
</protein>
<comment type="caution">
    <text evidence="2">The sequence shown here is derived from an EMBL/GenBank/DDBJ whole genome shotgun (WGS) entry which is preliminary data.</text>
</comment>
<name>A0ABR2ZG81_9AGAR</name>
<evidence type="ECO:0000256" key="1">
    <source>
        <dbReference type="SAM" id="MobiDB-lite"/>
    </source>
</evidence>